<evidence type="ECO:0000313" key="1">
    <source>
        <dbReference type="EMBL" id="SDC57140.1"/>
    </source>
</evidence>
<sequence>MIGAGAMFRAGVVRCNGGHFLAEETGGTS</sequence>
<dbReference type="EMBL" id="FMZW01000003">
    <property type="protein sequence ID" value="SDC57140.1"/>
    <property type="molecule type" value="Genomic_DNA"/>
</dbReference>
<proteinExistence type="predicted"/>
<organism evidence="1 2">
    <name type="scientific">Bradyrhizobium brasilense</name>
    <dbReference type="NCBI Taxonomy" id="1419277"/>
    <lineage>
        <taxon>Bacteria</taxon>
        <taxon>Pseudomonadati</taxon>
        <taxon>Pseudomonadota</taxon>
        <taxon>Alphaproteobacteria</taxon>
        <taxon>Hyphomicrobiales</taxon>
        <taxon>Nitrobacteraceae</taxon>
        <taxon>Bradyrhizobium</taxon>
    </lineage>
</organism>
<protein>
    <submittedName>
        <fullName evidence="1">Uncharacterized protein</fullName>
    </submittedName>
</protein>
<dbReference type="AlphaFoldDB" id="A0A1G6MNP2"/>
<name>A0A1G6MNP2_9BRAD</name>
<reference evidence="1 2" key="1">
    <citation type="submission" date="2016-10" db="EMBL/GenBank/DDBJ databases">
        <authorList>
            <person name="de Groot N.N."/>
        </authorList>
    </citation>
    <scope>NUCLEOTIDE SEQUENCE [LARGE SCALE GENOMIC DNA]</scope>
    <source>
        <strain evidence="1 2">R5</strain>
    </source>
</reference>
<gene>
    <name evidence="1" type="ORF">SAMN05216337_1003323</name>
</gene>
<accession>A0A1G6MNP2</accession>
<evidence type="ECO:0000313" key="2">
    <source>
        <dbReference type="Proteomes" id="UP000199245"/>
    </source>
</evidence>
<dbReference type="Proteomes" id="UP000199245">
    <property type="component" value="Unassembled WGS sequence"/>
</dbReference>